<keyword evidence="2" id="KW-1185">Reference proteome</keyword>
<dbReference type="AlphaFoldDB" id="A0A368UUA1"/>
<evidence type="ECO:0008006" key="3">
    <source>
        <dbReference type="Google" id="ProtNLM"/>
    </source>
</evidence>
<evidence type="ECO:0000313" key="2">
    <source>
        <dbReference type="Proteomes" id="UP000252733"/>
    </source>
</evidence>
<sequence length="126" mass="14455">MGKKREMNDEELHFLGIKVVYKDLVDKGYEVLNVRKEEDVDPQILARKDEQMLFIVVRTARFPDMGVLKPRTAARVTMHANKHKAICYFASVGIANAEGETDEEMGKPEVDGEYYINYKGLQSFPQ</sequence>
<accession>A0A368UUA1</accession>
<comment type="caution">
    <text evidence="1">The sequence shown here is derived from an EMBL/GenBank/DDBJ whole genome shotgun (WGS) entry which is preliminary data.</text>
</comment>
<name>A0A368UUA1_9BACT</name>
<dbReference type="RefSeq" id="WP_114437414.1">
    <property type="nucleotide sequence ID" value="NZ_QPIZ01000017.1"/>
</dbReference>
<reference evidence="1 2" key="1">
    <citation type="submission" date="2018-07" db="EMBL/GenBank/DDBJ databases">
        <title>Freshwater and sediment microbial communities from various areas in North America, analyzing microbe dynamics in response to fracking.</title>
        <authorList>
            <person name="Lamendella R."/>
        </authorList>
    </citation>
    <scope>NUCLEOTIDE SEQUENCE [LARGE SCALE GENOMIC DNA]</scope>
    <source>
        <strain evidence="1 2">160A</strain>
    </source>
</reference>
<evidence type="ECO:0000313" key="1">
    <source>
        <dbReference type="EMBL" id="RCW31620.1"/>
    </source>
</evidence>
<gene>
    <name evidence="1" type="ORF">DFO77_11766</name>
</gene>
<dbReference type="Proteomes" id="UP000252733">
    <property type="component" value="Unassembled WGS sequence"/>
</dbReference>
<organism evidence="1 2">
    <name type="scientific">Marinilabilia salmonicolor</name>
    <dbReference type="NCBI Taxonomy" id="989"/>
    <lineage>
        <taxon>Bacteria</taxon>
        <taxon>Pseudomonadati</taxon>
        <taxon>Bacteroidota</taxon>
        <taxon>Bacteroidia</taxon>
        <taxon>Marinilabiliales</taxon>
        <taxon>Marinilabiliaceae</taxon>
        <taxon>Marinilabilia</taxon>
    </lineage>
</organism>
<protein>
    <recommendedName>
        <fullName evidence="3">Restriction endonuclease</fullName>
    </recommendedName>
</protein>
<dbReference type="EMBL" id="QPIZ01000017">
    <property type="protein sequence ID" value="RCW31620.1"/>
    <property type="molecule type" value="Genomic_DNA"/>
</dbReference>
<proteinExistence type="predicted"/>